<sequence length="410" mass="44512">MTSQTLTPARTHFHGTADAAELAHWDAVAASVAERLALDALARDRANAQPFAEVQLLKDAQLTTLLDPAEYGGGGAHWESALRAVRILARSDASIAQVLGYHYVNEANIALVAPPAERERWFRATIAGRWIWGDSVNPVDPNLSLTVDGDGDGYRLNGFKRYSTGSGVGEALLINAVVEDGPDAGAFAFLVLPYGHPGVELVDDWDNLGQRLSASNTVTYRDVRVESEHLLGFGTDEPLQSFVTPAIQLVFGNLYLGIAQGALAQARELTNARPNSWFLSGVATYSDDPFVRRLYGELVSRTAAVEALADRVNRRFDEVISWGADVTAEDRAEIAIEIAQLKVVASDTATDVAHRVFEATGTSSTANRVGLDLHWRNIRTHSLHDPVDYKKLEVGAHFLTGVVQPISLYT</sequence>
<organism evidence="4 5">
    <name type="scientific">Microbacterium binotii</name>
    <dbReference type="NCBI Taxonomy" id="462710"/>
    <lineage>
        <taxon>Bacteria</taxon>
        <taxon>Bacillati</taxon>
        <taxon>Actinomycetota</taxon>
        <taxon>Actinomycetes</taxon>
        <taxon>Micrococcales</taxon>
        <taxon>Microbacteriaceae</taxon>
        <taxon>Microbacterium</taxon>
    </lineage>
</organism>
<dbReference type="RefSeq" id="WP_344226319.1">
    <property type="nucleotide sequence ID" value="NZ_BAAARI010000002.1"/>
</dbReference>
<dbReference type="InterPro" id="IPR037069">
    <property type="entry name" value="AcylCoA_DH/ox_N_sf"/>
</dbReference>
<comment type="caution">
    <text evidence="4">The sequence shown here is derived from an EMBL/GenBank/DDBJ whole genome shotgun (WGS) entry which is preliminary data.</text>
</comment>
<evidence type="ECO:0000313" key="5">
    <source>
        <dbReference type="Proteomes" id="UP001500274"/>
    </source>
</evidence>
<dbReference type="InterPro" id="IPR009100">
    <property type="entry name" value="AcylCoA_DH/oxidase_NM_dom_sf"/>
</dbReference>
<proteinExistence type="predicted"/>
<keyword evidence="5" id="KW-1185">Reference proteome</keyword>
<dbReference type="SUPFAM" id="SSF56645">
    <property type="entry name" value="Acyl-CoA dehydrogenase NM domain-like"/>
    <property type="match status" value="1"/>
</dbReference>
<dbReference type="InterPro" id="IPR013107">
    <property type="entry name" value="Acyl-CoA_DH_C"/>
</dbReference>
<dbReference type="Proteomes" id="UP001500274">
    <property type="component" value="Unassembled WGS sequence"/>
</dbReference>
<gene>
    <name evidence="4" type="ORF">GCM10009862_03650</name>
</gene>
<dbReference type="GO" id="GO:0004497">
    <property type="term" value="F:monooxygenase activity"/>
    <property type="evidence" value="ECO:0007669"/>
    <property type="project" value="UniProtKB-KW"/>
</dbReference>
<dbReference type="InterPro" id="IPR036250">
    <property type="entry name" value="AcylCo_DH-like_C"/>
</dbReference>
<dbReference type="EMBL" id="BAAARI010000002">
    <property type="protein sequence ID" value="GAA2568148.1"/>
    <property type="molecule type" value="Genomic_DNA"/>
</dbReference>
<evidence type="ECO:0000259" key="2">
    <source>
        <dbReference type="Pfam" id="PF02771"/>
    </source>
</evidence>
<dbReference type="Pfam" id="PF08028">
    <property type="entry name" value="Acyl-CoA_dh_2"/>
    <property type="match status" value="1"/>
</dbReference>
<evidence type="ECO:0000313" key="4">
    <source>
        <dbReference type="EMBL" id="GAA2568148.1"/>
    </source>
</evidence>
<dbReference type="PIRSF" id="PIRSF016578">
    <property type="entry name" value="HsaA"/>
    <property type="match status" value="1"/>
</dbReference>
<protein>
    <submittedName>
        <fullName evidence="4">Monooxygenase</fullName>
    </submittedName>
</protein>
<name>A0ABN3P5M0_9MICO</name>
<dbReference type="PANTHER" id="PTHR43884:SF12">
    <property type="entry name" value="ISOVALERYL-COA DEHYDROGENASE, MITOCHONDRIAL-RELATED"/>
    <property type="match status" value="1"/>
</dbReference>
<dbReference type="Pfam" id="PF02771">
    <property type="entry name" value="Acyl-CoA_dh_N"/>
    <property type="match status" value="1"/>
</dbReference>
<dbReference type="Gene3D" id="2.40.110.10">
    <property type="entry name" value="Butyryl-CoA Dehydrogenase, subunit A, domain 2"/>
    <property type="match status" value="1"/>
</dbReference>
<evidence type="ECO:0000259" key="3">
    <source>
        <dbReference type="Pfam" id="PF08028"/>
    </source>
</evidence>
<dbReference type="Gene3D" id="1.10.540.10">
    <property type="entry name" value="Acyl-CoA dehydrogenase/oxidase, N-terminal domain"/>
    <property type="match status" value="1"/>
</dbReference>
<dbReference type="Gene3D" id="1.20.140.10">
    <property type="entry name" value="Butyryl-CoA Dehydrogenase, subunit A, domain 3"/>
    <property type="match status" value="1"/>
</dbReference>
<feature type="domain" description="Acyl-CoA dehydrogenase C-terminal" evidence="3">
    <location>
        <begin position="250"/>
        <end position="385"/>
    </location>
</feature>
<keyword evidence="4" id="KW-0503">Monooxygenase</keyword>
<dbReference type="InterPro" id="IPR013786">
    <property type="entry name" value="AcylCoA_DH/ox_N"/>
</dbReference>
<dbReference type="SUPFAM" id="SSF47203">
    <property type="entry name" value="Acyl-CoA dehydrogenase C-terminal domain-like"/>
    <property type="match status" value="1"/>
</dbReference>
<reference evidence="4 5" key="1">
    <citation type="journal article" date="2019" name="Int. J. Syst. Evol. Microbiol.">
        <title>The Global Catalogue of Microorganisms (GCM) 10K type strain sequencing project: providing services to taxonomists for standard genome sequencing and annotation.</title>
        <authorList>
            <consortium name="The Broad Institute Genomics Platform"/>
            <consortium name="The Broad Institute Genome Sequencing Center for Infectious Disease"/>
            <person name="Wu L."/>
            <person name="Ma J."/>
        </authorList>
    </citation>
    <scope>NUCLEOTIDE SEQUENCE [LARGE SCALE GENOMIC DNA]</scope>
    <source>
        <strain evidence="4 5">JCM 16365</strain>
    </source>
</reference>
<evidence type="ECO:0000256" key="1">
    <source>
        <dbReference type="ARBA" id="ARBA00023002"/>
    </source>
</evidence>
<accession>A0ABN3P5M0</accession>
<feature type="domain" description="Acyl-CoA dehydrogenase/oxidase N-terminal" evidence="2">
    <location>
        <begin position="25"/>
        <end position="128"/>
    </location>
</feature>
<dbReference type="InterPro" id="IPR046373">
    <property type="entry name" value="Acyl-CoA_Oxase/DH_mid-dom_sf"/>
</dbReference>
<keyword evidence="1" id="KW-0560">Oxidoreductase</keyword>
<dbReference type="PANTHER" id="PTHR43884">
    <property type="entry name" value="ACYL-COA DEHYDROGENASE"/>
    <property type="match status" value="1"/>
</dbReference>